<evidence type="ECO:0000256" key="6">
    <source>
        <dbReference type="SAM" id="Phobius"/>
    </source>
</evidence>
<accession>A0A562ITI4</accession>
<dbReference type="EMBL" id="VLKF01000001">
    <property type="protein sequence ID" value="TWH74146.1"/>
    <property type="molecule type" value="Genomic_DNA"/>
</dbReference>
<evidence type="ECO:0000259" key="7">
    <source>
        <dbReference type="SMART" id="SM00752"/>
    </source>
</evidence>
<dbReference type="GO" id="GO:0012505">
    <property type="term" value="C:endomembrane system"/>
    <property type="evidence" value="ECO:0007669"/>
    <property type="project" value="UniProtKB-SubCell"/>
</dbReference>
<dbReference type="RefSeq" id="WP_228395339.1">
    <property type="nucleotide sequence ID" value="NZ_ML762516.1"/>
</dbReference>
<comment type="subcellular location">
    <subcellularLocation>
        <location evidence="1">Endomembrane system</location>
        <topology evidence="1">Multi-pass membrane protein</topology>
    </subcellularLocation>
</comment>
<dbReference type="AlphaFoldDB" id="A0A562ITI4"/>
<sequence>MSTPSSTPSATTPSTTTPSAPTPPAAAPVRPEEAPAVPGTPRWWFRPVPLARIAVFRAIAYLFIPVDVLLTTSWVRAHADVPTDWYAPLLIGRLLHLPTPTHTLVLVVQWALVLAALAAATGRAPRLLGFAVFLLYMEWMVIAMSYGKVDHDRIAFLVALAVLPTIGAARWRDRRSSEAAGFAMAAVLVTVMLTYFLAAWAKIRFGGWDWPTGSTLTRAVVRRGTDLSTWTLDFPWLLATAQWVMLALEFLAPLMLLVRTDRARVALVLFLLGFHVMVFAGVGIIFLPHCIAIVSILPWERLAARRQDRILDRTAPQAPAPAQG</sequence>
<evidence type="ECO:0000313" key="8">
    <source>
        <dbReference type="EMBL" id="TWH74146.1"/>
    </source>
</evidence>
<name>A0A562ITI4_9ACTN</name>
<reference evidence="8 9" key="1">
    <citation type="submission" date="2019-07" db="EMBL/GenBank/DDBJ databases">
        <title>R&amp;d 2014.</title>
        <authorList>
            <person name="Klenk H.-P."/>
        </authorList>
    </citation>
    <scope>NUCLEOTIDE SEQUENCE [LARGE SCALE GENOMIC DNA]</scope>
    <source>
        <strain evidence="8 9">DSM 45764</strain>
    </source>
</reference>
<feature type="transmembrane region" description="Helical" evidence="6">
    <location>
        <begin position="153"/>
        <end position="169"/>
    </location>
</feature>
<evidence type="ECO:0000256" key="1">
    <source>
        <dbReference type="ARBA" id="ARBA00004127"/>
    </source>
</evidence>
<feature type="transmembrane region" description="Helical" evidence="6">
    <location>
        <begin position="236"/>
        <end position="258"/>
    </location>
</feature>
<feature type="transmembrane region" description="Helical" evidence="6">
    <location>
        <begin position="127"/>
        <end position="147"/>
    </location>
</feature>
<comment type="caution">
    <text evidence="8">The sequence shown here is derived from an EMBL/GenBank/DDBJ whole genome shotgun (WGS) entry which is preliminary data.</text>
</comment>
<evidence type="ECO:0000313" key="9">
    <source>
        <dbReference type="Proteomes" id="UP000321490"/>
    </source>
</evidence>
<feature type="transmembrane region" description="Helical" evidence="6">
    <location>
        <begin position="181"/>
        <end position="201"/>
    </location>
</feature>
<dbReference type="InterPro" id="IPR011020">
    <property type="entry name" value="HTTM-like"/>
</dbReference>
<feature type="region of interest" description="Disordered" evidence="5">
    <location>
        <begin position="1"/>
        <end position="36"/>
    </location>
</feature>
<proteinExistence type="predicted"/>
<keyword evidence="9" id="KW-1185">Reference proteome</keyword>
<keyword evidence="2 6" id="KW-0812">Transmembrane</keyword>
<dbReference type="SMART" id="SM00752">
    <property type="entry name" value="HTTM"/>
    <property type="match status" value="1"/>
</dbReference>
<feature type="transmembrane region" description="Helical" evidence="6">
    <location>
        <begin position="95"/>
        <end position="120"/>
    </location>
</feature>
<dbReference type="Proteomes" id="UP000321490">
    <property type="component" value="Unassembled WGS sequence"/>
</dbReference>
<evidence type="ECO:0000256" key="3">
    <source>
        <dbReference type="ARBA" id="ARBA00022989"/>
    </source>
</evidence>
<keyword evidence="4 6" id="KW-0472">Membrane</keyword>
<keyword evidence="3 6" id="KW-1133">Transmembrane helix</keyword>
<feature type="compositionally biased region" description="Low complexity" evidence="5">
    <location>
        <begin position="1"/>
        <end position="19"/>
    </location>
</feature>
<evidence type="ECO:0000256" key="4">
    <source>
        <dbReference type="ARBA" id="ARBA00023136"/>
    </source>
</evidence>
<feature type="transmembrane region" description="Helical" evidence="6">
    <location>
        <begin position="265"/>
        <end position="287"/>
    </location>
</feature>
<evidence type="ECO:0000256" key="5">
    <source>
        <dbReference type="SAM" id="MobiDB-lite"/>
    </source>
</evidence>
<organism evidence="8 9">
    <name type="scientific">Modestobacter roseus</name>
    <dbReference type="NCBI Taxonomy" id="1181884"/>
    <lineage>
        <taxon>Bacteria</taxon>
        <taxon>Bacillati</taxon>
        <taxon>Actinomycetota</taxon>
        <taxon>Actinomycetes</taxon>
        <taxon>Geodermatophilales</taxon>
        <taxon>Geodermatophilaceae</taxon>
        <taxon>Modestobacter</taxon>
    </lineage>
</organism>
<feature type="domain" description="HTTM-like" evidence="7">
    <location>
        <begin position="45"/>
        <end position="291"/>
    </location>
</feature>
<protein>
    <recommendedName>
        <fullName evidence="7">HTTM-like domain-containing protein</fullName>
    </recommendedName>
</protein>
<evidence type="ECO:0000256" key="2">
    <source>
        <dbReference type="ARBA" id="ARBA00022692"/>
    </source>
</evidence>
<gene>
    <name evidence="8" type="ORF">JD78_02681</name>
</gene>
<feature type="transmembrane region" description="Helical" evidence="6">
    <location>
        <begin position="54"/>
        <end position="75"/>
    </location>
</feature>